<reference evidence="2 3" key="1">
    <citation type="submission" date="2021-06" db="EMBL/GenBank/DDBJ databases">
        <authorList>
            <person name="Palmer J.M."/>
        </authorList>
    </citation>
    <scope>NUCLEOTIDE SEQUENCE [LARGE SCALE GENOMIC DNA]</scope>
    <source>
        <strain evidence="2 3">XR_2019</strain>
        <tissue evidence="2">Muscle</tissue>
    </source>
</reference>
<proteinExistence type="predicted"/>
<dbReference type="Proteomes" id="UP001444071">
    <property type="component" value="Unassembled WGS sequence"/>
</dbReference>
<evidence type="ECO:0000313" key="3">
    <source>
        <dbReference type="Proteomes" id="UP001444071"/>
    </source>
</evidence>
<comment type="caution">
    <text evidence="2">The sequence shown here is derived from an EMBL/GenBank/DDBJ whole genome shotgun (WGS) entry which is preliminary data.</text>
</comment>
<protein>
    <recommendedName>
        <fullName evidence="1">Integrase core domain-containing protein</fullName>
    </recommendedName>
</protein>
<evidence type="ECO:0000259" key="1">
    <source>
        <dbReference type="Pfam" id="PF24764"/>
    </source>
</evidence>
<feature type="domain" description="Integrase core" evidence="1">
    <location>
        <begin position="5"/>
        <end position="45"/>
    </location>
</feature>
<sequence>MKFISTLHQCFFPHIQKHLEVFQHGWNCHRLSSEENQSPLQLLTYQQRDAQQEPLEVDVEYGVDWTGPSGYRQQDVVVPEVQLQRPLTGQEVESLPKPDGPLSDILDSYIETVNLLSEMLQ</sequence>
<gene>
    <name evidence="2" type="ORF">XENORESO_006222</name>
</gene>
<name>A0ABV0WX06_9TELE</name>
<dbReference type="InterPro" id="IPR058913">
    <property type="entry name" value="Integrase_dom_put"/>
</dbReference>
<dbReference type="EMBL" id="JAHRIM010072199">
    <property type="protein sequence ID" value="MEQ2273594.1"/>
    <property type="molecule type" value="Genomic_DNA"/>
</dbReference>
<accession>A0ABV0WX06</accession>
<dbReference type="Pfam" id="PF24764">
    <property type="entry name" value="rva_4"/>
    <property type="match status" value="1"/>
</dbReference>
<keyword evidence="3" id="KW-1185">Reference proteome</keyword>
<evidence type="ECO:0000313" key="2">
    <source>
        <dbReference type="EMBL" id="MEQ2273594.1"/>
    </source>
</evidence>
<organism evidence="2 3">
    <name type="scientific">Xenotaenia resolanae</name>
    <dbReference type="NCBI Taxonomy" id="208358"/>
    <lineage>
        <taxon>Eukaryota</taxon>
        <taxon>Metazoa</taxon>
        <taxon>Chordata</taxon>
        <taxon>Craniata</taxon>
        <taxon>Vertebrata</taxon>
        <taxon>Euteleostomi</taxon>
        <taxon>Actinopterygii</taxon>
        <taxon>Neopterygii</taxon>
        <taxon>Teleostei</taxon>
        <taxon>Neoteleostei</taxon>
        <taxon>Acanthomorphata</taxon>
        <taxon>Ovalentaria</taxon>
        <taxon>Atherinomorphae</taxon>
        <taxon>Cyprinodontiformes</taxon>
        <taxon>Goodeidae</taxon>
        <taxon>Xenotaenia</taxon>
    </lineage>
</organism>